<dbReference type="EMBL" id="JAHLFS010000067">
    <property type="protein sequence ID" value="MBU3852187.1"/>
    <property type="molecule type" value="Genomic_DNA"/>
</dbReference>
<proteinExistence type="inferred from homology"/>
<evidence type="ECO:0000256" key="12">
    <source>
        <dbReference type="ARBA" id="ARBA00070128"/>
    </source>
</evidence>
<dbReference type="GO" id="GO:0006355">
    <property type="term" value="P:regulation of DNA-templated transcription"/>
    <property type="evidence" value="ECO:0007669"/>
    <property type="project" value="UniProtKB-UniRule"/>
</dbReference>
<dbReference type="InterPro" id="IPR001650">
    <property type="entry name" value="Helicase_C-like"/>
</dbReference>
<comment type="similarity">
    <text evidence="10 13">In the N-terminal section; belongs to the UvrB family.</text>
</comment>
<keyword evidence="3 13" id="KW-0547">Nucleotide-binding</keyword>
<dbReference type="Gene3D" id="3.40.50.300">
    <property type="entry name" value="P-loop containing nucleotide triphosphate hydrolases"/>
    <property type="match status" value="2"/>
</dbReference>
<dbReference type="InterPro" id="IPR041471">
    <property type="entry name" value="UvrB_inter"/>
</dbReference>
<dbReference type="Pfam" id="PF17757">
    <property type="entry name" value="UvrB_inter"/>
    <property type="match status" value="1"/>
</dbReference>
<dbReference type="GO" id="GO:0016787">
    <property type="term" value="F:hydrolase activity"/>
    <property type="evidence" value="ECO:0007669"/>
    <property type="project" value="UniProtKB-KW"/>
</dbReference>
<keyword evidence="2 13" id="KW-0963">Cytoplasm</keyword>
<feature type="domain" description="Helicase C-terminal" evidence="15">
    <location>
        <begin position="816"/>
        <end position="970"/>
    </location>
</feature>
<evidence type="ECO:0000256" key="13">
    <source>
        <dbReference type="HAMAP-Rule" id="MF_00969"/>
    </source>
</evidence>
<evidence type="ECO:0000259" key="14">
    <source>
        <dbReference type="PROSITE" id="PS51192"/>
    </source>
</evidence>
<dbReference type="PROSITE" id="PS51194">
    <property type="entry name" value="HELICASE_CTER"/>
    <property type="match status" value="1"/>
</dbReference>
<gene>
    <name evidence="13 16" type="primary">mfd</name>
    <name evidence="16" type="ORF">H9901_05770</name>
</gene>
<dbReference type="InterPro" id="IPR037235">
    <property type="entry name" value="TRCF-like_C_D7"/>
</dbReference>
<protein>
    <recommendedName>
        <fullName evidence="12 13">Transcription-repair-coupling factor</fullName>
        <shortName evidence="13">TRCF</shortName>
        <ecNumber evidence="13">3.6.4.-</ecNumber>
    </recommendedName>
</protein>
<reference evidence="16" key="1">
    <citation type="journal article" date="2021" name="PeerJ">
        <title>Extensive microbial diversity within the chicken gut microbiome revealed by metagenomics and culture.</title>
        <authorList>
            <person name="Gilroy R."/>
            <person name="Ravi A."/>
            <person name="Getino M."/>
            <person name="Pursley I."/>
            <person name="Horton D.L."/>
            <person name="Alikhan N.F."/>
            <person name="Baker D."/>
            <person name="Gharbi K."/>
            <person name="Hall N."/>
            <person name="Watson M."/>
            <person name="Adriaenssens E.M."/>
            <person name="Foster-Nyarko E."/>
            <person name="Jarju S."/>
            <person name="Secka A."/>
            <person name="Antonio M."/>
            <person name="Oren A."/>
            <person name="Chaudhuri R.R."/>
            <person name="La Ragione R."/>
            <person name="Hildebrand F."/>
            <person name="Pallen M.J."/>
        </authorList>
    </citation>
    <scope>NUCLEOTIDE SEQUENCE</scope>
    <source>
        <strain evidence="16">F6-6636</strain>
    </source>
</reference>
<evidence type="ECO:0000256" key="1">
    <source>
        <dbReference type="ARBA" id="ARBA00004496"/>
    </source>
</evidence>
<evidence type="ECO:0000256" key="10">
    <source>
        <dbReference type="ARBA" id="ARBA00061104"/>
    </source>
</evidence>
<comment type="subcellular location">
    <subcellularLocation>
        <location evidence="1 13">Cytoplasm</location>
    </subcellularLocation>
</comment>
<evidence type="ECO:0000256" key="3">
    <source>
        <dbReference type="ARBA" id="ARBA00022741"/>
    </source>
</evidence>
<dbReference type="InterPro" id="IPR036101">
    <property type="entry name" value="CarD-like/TRCF_RID_sf"/>
</dbReference>
<dbReference type="GO" id="GO:0005524">
    <property type="term" value="F:ATP binding"/>
    <property type="evidence" value="ECO:0007669"/>
    <property type="project" value="UniProtKB-UniRule"/>
</dbReference>
<name>A0A948TKZ4_9LACO</name>
<evidence type="ECO:0000256" key="11">
    <source>
        <dbReference type="ARBA" id="ARBA00061399"/>
    </source>
</evidence>
<evidence type="ECO:0000313" key="16">
    <source>
        <dbReference type="EMBL" id="MBU3852187.1"/>
    </source>
</evidence>
<dbReference type="InterPro" id="IPR048635">
    <property type="entry name" value="MFD_D3"/>
</dbReference>
<dbReference type="SMART" id="SM00490">
    <property type="entry name" value="HELICc"/>
    <property type="match status" value="1"/>
</dbReference>
<dbReference type="PANTHER" id="PTHR47964:SF1">
    <property type="entry name" value="ATP-DEPENDENT DNA HELICASE HOMOLOG RECG, CHLOROPLASTIC"/>
    <property type="match status" value="1"/>
</dbReference>
<dbReference type="Gene3D" id="3.40.50.11140">
    <property type="match status" value="1"/>
</dbReference>
<feature type="domain" description="Helicase ATP-binding" evidence="14">
    <location>
        <begin position="634"/>
        <end position="795"/>
    </location>
</feature>
<accession>A0A948TKZ4</accession>
<evidence type="ECO:0000313" key="17">
    <source>
        <dbReference type="Proteomes" id="UP000777303"/>
    </source>
</evidence>
<evidence type="ECO:0000256" key="5">
    <source>
        <dbReference type="ARBA" id="ARBA00022801"/>
    </source>
</evidence>
<dbReference type="SUPFAM" id="SSF141259">
    <property type="entry name" value="CarD-like"/>
    <property type="match status" value="1"/>
</dbReference>
<dbReference type="FunFam" id="3.40.50.300:FF:000546">
    <property type="entry name" value="Transcription-repair-coupling factor"/>
    <property type="match status" value="1"/>
</dbReference>
<dbReference type="Pfam" id="PF02559">
    <property type="entry name" value="CarD_TRCF_RID"/>
    <property type="match status" value="1"/>
</dbReference>
<organism evidence="16 17">
    <name type="scientific">Candidatus Paralactobacillus gallistercoris</name>
    <dbReference type="NCBI Taxonomy" id="2838724"/>
    <lineage>
        <taxon>Bacteria</taxon>
        <taxon>Bacillati</taxon>
        <taxon>Bacillota</taxon>
        <taxon>Bacilli</taxon>
        <taxon>Lactobacillales</taxon>
        <taxon>Lactobacillaceae</taxon>
        <taxon>Lactobacillus</taxon>
    </lineage>
</organism>
<comment type="similarity">
    <text evidence="11 13">In the C-terminal section; belongs to the helicase family. RecG subfamily.</text>
</comment>
<keyword evidence="7 13" id="KW-0067">ATP-binding</keyword>
<dbReference type="SUPFAM" id="SSF143517">
    <property type="entry name" value="TRCF domain-like"/>
    <property type="match status" value="1"/>
</dbReference>
<dbReference type="InterPro" id="IPR004576">
    <property type="entry name" value="Mfd"/>
</dbReference>
<reference evidence="16" key="2">
    <citation type="submission" date="2021-04" db="EMBL/GenBank/DDBJ databases">
        <authorList>
            <person name="Gilroy R."/>
        </authorList>
    </citation>
    <scope>NUCLEOTIDE SEQUENCE</scope>
    <source>
        <strain evidence="16">F6-6636</strain>
    </source>
</reference>
<evidence type="ECO:0000256" key="9">
    <source>
        <dbReference type="ARBA" id="ARBA00023204"/>
    </source>
</evidence>
<dbReference type="Pfam" id="PF21132">
    <property type="entry name" value="MFD_D3"/>
    <property type="match status" value="1"/>
</dbReference>
<dbReference type="InterPro" id="IPR014001">
    <property type="entry name" value="Helicase_ATP-bd"/>
</dbReference>
<dbReference type="SUPFAM" id="SSF52540">
    <property type="entry name" value="P-loop containing nucleoside triphosphate hydrolases"/>
    <property type="match status" value="4"/>
</dbReference>
<dbReference type="SMART" id="SM01058">
    <property type="entry name" value="CarD_TRCF"/>
    <property type="match status" value="1"/>
</dbReference>
<dbReference type="NCBIfam" id="TIGR00580">
    <property type="entry name" value="mfd"/>
    <property type="match status" value="1"/>
</dbReference>
<keyword evidence="8 13" id="KW-0238">DNA-binding</keyword>
<keyword evidence="9 13" id="KW-0234">DNA repair</keyword>
<keyword evidence="6" id="KW-0347">Helicase</keyword>
<dbReference type="Gene3D" id="3.30.2060.10">
    <property type="entry name" value="Penicillin-binding protein 1b domain"/>
    <property type="match status" value="1"/>
</dbReference>
<dbReference type="PROSITE" id="PS51192">
    <property type="entry name" value="HELICASE_ATP_BIND_1"/>
    <property type="match status" value="1"/>
</dbReference>
<evidence type="ECO:0000256" key="6">
    <source>
        <dbReference type="ARBA" id="ARBA00022806"/>
    </source>
</evidence>
<dbReference type="AlphaFoldDB" id="A0A948TKZ4"/>
<dbReference type="GO" id="GO:0003678">
    <property type="term" value="F:DNA helicase activity"/>
    <property type="evidence" value="ECO:0007669"/>
    <property type="project" value="TreeGrafter"/>
</dbReference>
<keyword evidence="4 13" id="KW-0227">DNA damage</keyword>
<sequence length="1174" mass="133466">MDLVELMAQAPDVQAILQKLTPHTKQLITGLSGSAQALFLATLHRHHAQPLLIIEPDMYHVNQLVNDLRELLPDESINAFPVAEVLAAEVATSSPEARSERIQALAQLANNNGGIVVTSVAGMRRIVPPLTMWQQAQLQVTQDGELDLPTLMTQLVNMGYERQNMIARPGEFAVRGDIIDIYPLTTAYPVRIELFDTEVDSLRYFDPNTQRSLENIDKITILPATDLLMNDDSWQKGYNKLQAQYQQALRDGHIEAQLLQQNIGQQLEYLQQHLITPQLLLFSNYLYPAKHSLLDYLSTDAWVVVDDYARLMATERKLDDDTTQWLTDLLTEGKVLSTTPATNQLRTLLRNDSHSRLYMSVLQKGMGRLHLDGINHLAGLELQRFFSQMPLLKTEMHRWQKQQRTIVMLVNDPQRITKLDQTLHDFEITATLTGASDLQTQQSQLITGSLHNGFEIPAANLVVITEHELFNKVQPVHRRRVTTLDNAERLRSYEELKPGDYVVHVNHGIGKFVGMKTMEVDGVHQDYMTILYRGDDKLFIPVTQLNLIQKYVSANEKAPRLNRLGGSDWQKTKRKVAAKIEDIADDLLDLYAQRETTKGFAFSPDDEYQKQFEDAFPYVETPDQLRSINEIKHDMEQPHPMDRLLVGDVGFGKTEVALRAAFKAIQDNKQVAFLVPTTILAQQHYETMLNRFSGFPVNVGILSRFSTTKQIKTTLAHLADGSLDIVVGTHRLLSNDVHFKDLGLLVIDEEQRFGVKHKEKLKRLKANVDVLALSATPIPRTLNMSMLDLRSLSVIETPPTNRYPIQTYVMEQNDAAIREAINRELERHGQVFYLHNRIDDIESVVNRLRALVPTARITYVHGRMNENQLEEIIYDFLNGAYDILVTTTIIETGVDMPNVNTLIVENADRYGLSQLYQLRGRIGRSSRVAYAYLTYPANKVLTEVSEQRLQAIRDFTELGAGYKIAMRDLSIRGAGNLLGKQQHGFIDSVGYDLYMQMLRDTIKRKRGKKAVQRTDAEIAVQIDAFLPKTYINDEQQRMEIYKRIQSLHSDDEYQQLQSDLIDRFGEYPLPVTLLLLVGRLKMLADLALVKMIKRHQDQIILTLSRQASDVLSGPAIFNALSATKLPATVKTVADAFQIKLIIQPNMSIKQWLAETTAFVTALLKLVQKQITNHK</sequence>
<dbReference type="GO" id="GO:0005737">
    <property type="term" value="C:cytoplasm"/>
    <property type="evidence" value="ECO:0007669"/>
    <property type="project" value="UniProtKB-SubCell"/>
</dbReference>
<dbReference type="SMART" id="SM00487">
    <property type="entry name" value="DEXDc"/>
    <property type="match status" value="1"/>
</dbReference>
<dbReference type="InterPro" id="IPR011545">
    <property type="entry name" value="DEAD/DEAH_box_helicase_dom"/>
</dbReference>
<dbReference type="PANTHER" id="PTHR47964">
    <property type="entry name" value="ATP-DEPENDENT DNA HELICASE HOMOLOG RECG, CHLOROPLASTIC"/>
    <property type="match status" value="1"/>
</dbReference>
<dbReference type="Gene3D" id="2.40.10.170">
    <property type="match status" value="1"/>
</dbReference>
<keyword evidence="5 13" id="KW-0378">Hydrolase</keyword>
<dbReference type="Pfam" id="PF00271">
    <property type="entry name" value="Helicase_C"/>
    <property type="match status" value="1"/>
</dbReference>
<dbReference type="InterPro" id="IPR005118">
    <property type="entry name" value="TRCF_C"/>
</dbReference>
<dbReference type="Pfam" id="PF03461">
    <property type="entry name" value="TRCF"/>
    <property type="match status" value="1"/>
</dbReference>
<dbReference type="HAMAP" id="MF_00969">
    <property type="entry name" value="TRCF"/>
    <property type="match status" value="1"/>
</dbReference>
<dbReference type="GO" id="GO:0003684">
    <property type="term" value="F:damaged DNA binding"/>
    <property type="evidence" value="ECO:0007669"/>
    <property type="project" value="InterPro"/>
</dbReference>
<dbReference type="Proteomes" id="UP000777303">
    <property type="component" value="Unassembled WGS sequence"/>
</dbReference>
<dbReference type="InterPro" id="IPR003711">
    <property type="entry name" value="CarD-like/TRCF_RID"/>
</dbReference>
<dbReference type="Gene3D" id="3.40.50.11180">
    <property type="match status" value="1"/>
</dbReference>
<evidence type="ECO:0000256" key="2">
    <source>
        <dbReference type="ARBA" id="ARBA00022490"/>
    </source>
</evidence>
<comment type="function">
    <text evidence="13">Couples transcription and DNA repair by recognizing RNA polymerase (RNAP) stalled at DNA lesions. Mediates ATP-dependent release of RNAP and its truncated transcript from the DNA, and recruitment of nucleotide excision repair machinery to the damaged site.</text>
</comment>
<dbReference type="CDD" id="cd17991">
    <property type="entry name" value="DEXHc_TRCF"/>
    <property type="match status" value="1"/>
</dbReference>
<dbReference type="Pfam" id="PF00270">
    <property type="entry name" value="DEAD"/>
    <property type="match status" value="1"/>
</dbReference>
<comment type="caution">
    <text evidence="16">The sequence shown here is derived from an EMBL/GenBank/DDBJ whole genome shotgun (WGS) entry which is preliminary data.</text>
</comment>
<dbReference type="Gene3D" id="3.90.1150.50">
    <property type="entry name" value="Transcription-repair-coupling factor, D7 domain"/>
    <property type="match status" value="1"/>
</dbReference>
<dbReference type="SMART" id="SM00982">
    <property type="entry name" value="TRCF"/>
    <property type="match status" value="1"/>
</dbReference>
<evidence type="ECO:0000256" key="8">
    <source>
        <dbReference type="ARBA" id="ARBA00023125"/>
    </source>
</evidence>
<dbReference type="EC" id="3.6.4.-" evidence="13"/>
<evidence type="ECO:0000256" key="4">
    <source>
        <dbReference type="ARBA" id="ARBA00022763"/>
    </source>
</evidence>
<evidence type="ECO:0000259" key="15">
    <source>
        <dbReference type="PROSITE" id="PS51194"/>
    </source>
</evidence>
<dbReference type="InterPro" id="IPR027417">
    <property type="entry name" value="P-loop_NTPase"/>
</dbReference>
<dbReference type="GO" id="GO:0000716">
    <property type="term" value="P:transcription-coupled nucleotide-excision repair, DNA damage recognition"/>
    <property type="evidence" value="ECO:0007669"/>
    <property type="project" value="UniProtKB-UniRule"/>
</dbReference>
<evidence type="ECO:0000256" key="7">
    <source>
        <dbReference type="ARBA" id="ARBA00022840"/>
    </source>
</evidence>
<dbReference type="InterPro" id="IPR047112">
    <property type="entry name" value="RecG/Mfd"/>
</dbReference>